<dbReference type="GO" id="GO:0004930">
    <property type="term" value="F:G protein-coupled receptor activity"/>
    <property type="evidence" value="ECO:0007669"/>
    <property type="project" value="UniProtKB-KW"/>
</dbReference>
<reference evidence="24" key="4">
    <citation type="submission" date="2025-09" db="UniProtKB">
        <authorList>
            <consortium name="Ensembl"/>
        </authorList>
    </citation>
    <scope>IDENTIFICATION</scope>
</reference>
<evidence type="ECO:0000313" key="24">
    <source>
        <dbReference type="Ensembl" id="ENSELUP00000063459.2"/>
    </source>
</evidence>
<evidence type="ECO:0000256" key="6">
    <source>
        <dbReference type="ARBA" id="ARBA00022687"/>
    </source>
</evidence>
<keyword evidence="5" id="KW-1003">Cell membrane</keyword>
<dbReference type="GO" id="GO:0060070">
    <property type="term" value="P:canonical Wnt signaling pathway"/>
    <property type="evidence" value="ECO:0007669"/>
    <property type="project" value="TreeGrafter"/>
</dbReference>
<evidence type="ECO:0000256" key="19">
    <source>
        <dbReference type="SAM" id="MobiDB-lite"/>
    </source>
</evidence>
<comment type="caution">
    <text evidence="18">Lacks conserved residue(s) required for the propagation of feature annotation.</text>
</comment>
<dbReference type="Pfam" id="PF01534">
    <property type="entry name" value="Frizzled"/>
    <property type="match status" value="1"/>
</dbReference>
<evidence type="ECO:0000256" key="7">
    <source>
        <dbReference type="ARBA" id="ARBA00022692"/>
    </source>
</evidence>
<dbReference type="Proteomes" id="UP000265140">
    <property type="component" value="Chromosome 18"/>
</dbReference>
<evidence type="ECO:0000256" key="10">
    <source>
        <dbReference type="ARBA" id="ARBA00022989"/>
    </source>
</evidence>
<evidence type="ECO:0000256" key="3">
    <source>
        <dbReference type="ARBA" id="ARBA00008077"/>
    </source>
</evidence>
<feature type="region of interest" description="Disordered" evidence="19">
    <location>
        <begin position="560"/>
        <end position="617"/>
    </location>
</feature>
<evidence type="ECO:0000256" key="21">
    <source>
        <dbReference type="SAM" id="SignalP"/>
    </source>
</evidence>
<keyword evidence="12 20" id="KW-0472">Membrane</keyword>
<feature type="disulfide bond" evidence="18">
    <location>
        <begin position="54"/>
        <end position="100"/>
    </location>
</feature>
<keyword evidence="25" id="KW-1185">Reference proteome</keyword>
<evidence type="ECO:0000256" key="17">
    <source>
        <dbReference type="ARBA" id="ARBA00073182"/>
    </source>
</evidence>
<evidence type="ECO:0000256" key="18">
    <source>
        <dbReference type="PROSITE-ProRule" id="PRU00090"/>
    </source>
</evidence>
<dbReference type="Ensembl" id="ENSELUT00000050366.2">
    <property type="protein sequence ID" value="ENSELUP00000063459.2"/>
    <property type="gene ID" value="ENSELUG00000010509.3"/>
</dbReference>
<keyword evidence="4" id="KW-0217">Developmental protein</keyword>
<evidence type="ECO:0000259" key="22">
    <source>
        <dbReference type="PROSITE" id="PS50038"/>
    </source>
</evidence>
<reference evidence="25" key="1">
    <citation type="journal article" date="2014" name="PLoS ONE">
        <title>The genome and linkage map of the northern pike (Esox lucius): conserved synteny revealed between the salmonid sister group and the Neoteleostei.</title>
        <authorList>
            <person name="Rondeau E.B."/>
            <person name="Minkley D.R."/>
            <person name="Leong J.S."/>
            <person name="Messmer A.M."/>
            <person name="Jantzen J.R."/>
            <person name="von Schalburg K.R."/>
            <person name="Lemon C."/>
            <person name="Bird N.H."/>
            <person name="Koop B.F."/>
        </authorList>
    </citation>
    <scope>NUCLEOTIDE SEQUENCE</scope>
</reference>
<keyword evidence="16" id="KW-0807">Transducer</keyword>
<feature type="transmembrane region" description="Helical" evidence="20">
    <location>
        <begin position="255"/>
        <end position="275"/>
    </location>
</feature>
<evidence type="ECO:0000256" key="14">
    <source>
        <dbReference type="ARBA" id="ARBA00023170"/>
    </source>
</evidence>
<feature type="domain" description="FZ" evidence="22">
    <location>
        <begin position="41"/>
        <end position="154"/>
    </location>
</feature>
<evidence type="ECO:0000256" key="8">
    <source>
        <dbReference type="ARBA" id="ARBA00022729"/>
    </source>
</evidence>
<feature type="transmembrane region" description="Helical" evidence="20">
    <location>
        <begin position="434"/>
        <end position="459"/>
    </location>
</feature>
<accession>A0A6Q2YBV2</accession>
<feature type="transmembrane region" description="Helical" evidence="20">
    <location>
        <begin position="345"/>
        <end position="366"/>
    </location>
</feature>
<dbReference type="FunFam" id="1.20.1070.10:FF:000036">
    <property type="entry name" value="frizzled-3 isoform X1"/>
    <property type="match status" value="1"/>
</dbReference>
<feature type="transmembrane region" description="Helical" evidence="20">
    <location>
        <begin position="390"/>
        <end position="414"/>
    </location>
</feature>
<keyword evidence="6" id="KW-0879">Wnt signaling pathway</keyword>
<sequence>MMGPMPSLAMGLPRLLCVSALMALSVRVVEAIPMESAAGSHSMFTCEPITLRMCQGLPYNSTFMPNLLNHYDQQTAALAMEPFHPMVNLQCSSELRMFLCALYAPVCTEYGRMTLPCRLLCQKARGDCYKLMDMFGVTWPEEMDCNRFPDCDEAYPRPVDLLSSADSTESPISVQRDYGFWCPRELKIDPDLGYTFLGVRDCSPPCPNMYFQRDELVFARYFIGVLSIICLSATLFTFLTFLIDVSRFRYPERPIIFYAVCYMMVSLVFFLGFLLEDRVACNAESPGRFRAATVTQGSHNKACTLLFMVLYFFTMSGSVWWVILTITWFLAAVPKWGSEAIEKKALLFHACAWGIPGCLTVTLLAMNKIEGDGVSGVCFVGLYDRTALRWFLLAPLGLDVLVGVALLLAGILALNRVRMEIPLEKENQDKLVKFMIRIGVFSVLYLVPLLTVISCYLYENSYRSVWETTWVQERCREYHIPCPYQVQQTSRPNMSLFLIKYLMMLVVGIPSVFWVGSKKTCFEWAGFFQGRRRKDVVNESRQVLQEPDFAQLLLRDPNAPIVRKSRGTSTQGTSTHASSTHLAMLDEPPSGSTSRASSIRSKRSSFHGSLHRSRDGRYTAGSFRAVEERLPYGSMPRLSDHLSRHGSTQRLESQSRHSSIRDLSNVTQAIQSAPRNGIHRVQEEDATVA</sequence>
<feature type="transmembrane region" description="Helical" evidence="20">
    <location>
        <begin position="221"/>
        <end position="243"/>
    </location>
</feature>
<dbReference type="GO" id="GO:0009986">
    <property type="term" value="C:cell surface"/>
    <property type="evidence" value="ECO:0007669"/>
    <property type="project" value="UniProtKB-SubCell"/>
</dbReference>
<reference evidence="24" key="3">
    <citation type="submission" date="2025-08" db="UniProtKB">
        <authorList>
            <consortium name="Ensembl"/>
        </authorList>
    </citation>
    <scope>IDENTIFICATION</scope>
</reference>
<dbReference type="SMART" id="SM00063">
    <property type="entry name" value="FRI"/>
    <property type="match status" value="1"/>
</dbReference>
<evidence type="ECO:0000256" key="1">
    <source>
        <dbReference type="ARBA" id="ARBA00004241"/>
    </source>
</evidence>
<evidence type="ECO:0000256" key="9">
    <source>
        <dbReference type="ARBA" id="ARBA00022902"/>
    </source>
</evidence>
<evidence type="ECO:0000256" key="15">
    <source>
        <dbReference type="ARBA" id="ARBA00023180"/>
    </source>
</evidence>
<dbReference type="PRINTS" id="PR00489">
    <property type="entry name" value="FRIZZLED"/>
</dbReference>
<dbReference type="InterPro" id="IPR000539">
    <property type="entry name" value="Frizzled/Smoothened_7TM"/>
</dbReference>
<dbReference type="PANTHER" id="PTHR11309:SF144">
    <property type="entry name" value="FRIZZLED-3 ISOFORM X1"/>
    <property type="match status" value="1"/>
</dbReference>
<dbReference type="PROSITE" id="PS50038">
    <property type="entry name" value="FZ"/>
    <property type="match status" value="1"/>
</dbReference>
<name>A0A6Q2YBV2_ESOLU</name>
<evidence type="ECO:0000256" key="16">
    <source>
        <dbReference type="ARBA" id="ARBA00023224"/>
    </source>
</evidence>
<keyword evidence="11" id="KW-0297">G-protein coupled receptor</keyword>
<dbReference type="GO" id="GO:0007399">
    <property type="term" value="P:nervous system development"/>
    <property type="evidence" value="ECO:0007669"/>
    <property type="project" value="UniProtKB-KW"/>
</dbReference>
<evidence type="ECO:0000256" key="4">
    <source>
        <dbReference type="ARBA" id="ARBA00022473"/>
    </source>
</evidence>
<dbReference type="Gene3D" id="1.20.1070.10">
    <property type="entry name" value="Rhodopsin 7-helix transmembrane proteins"/>
    <property type="match status" value="1"/>
</dbReference>
<dbReference type="GO" id="GO:0042813">
    <property type="term" value="F:Wnt receptor activity"/>
    <property type="evidence" value="ECO:0007669"/>
    <property type="project" value="TreeGrafter"/>
</dbReference>
<evidence type="ECO:0000256" key="20">
    <source>
        <dbReference type="SAM" id="Phobius"/>
    </source>
</evidence>
<dbReference type="AlphaFoldDB" id="A0A6Q2YBV2"/>
<evidence type="ECO:0000256" key="13">
    <source>
        <dbReference type="ARBA" id="ARBA00023157"/>
    </source>
</evidence>
<dbReference type="GO" id="GO:0016324">
    <property type="term" value="C:apical plasma membrane"/>
    <property type="evidence" value="ECO:0007669"/>
    <property type="project" value="UniProtKB-SubCell"/>
</dbReference>
<dbReference type="Gene3D" id="1.10.2000.10">
    <property type="entry name" value="Frizzled cysteine-rich domain"/>
    <property type="match status" value="1"/>
</dbReference>
<dbReference type="PROSITE" id="PS50261">
    <property type="entry name" value="G_PROTEIN_RECEP_F2_4"/>
    <property type="match status" value="1"/>
</dbReference>
<keyword evidence="15" id="KW-0325">Glycoprotein</keyword>
<comment type="similarity">
    <text evidence="3">Belongs to the G-protein coupled receptor Fz/Smo family.</text>
</comment>
<evidence type="ECO:0000256" key="2">
    <source>
        <dbReference type="ARBA" id="ARBA00004424"/>
    </source>
</evidence>
<protein>
    <recommendedName>
        <fullName evidence="17">Frizzled-3</fullName>
    </recommendedName>
</protein>
<dbReference type="GO" id="GO:0048513">
    <property type="term" value="P:animal organ development"/>
    <property type="evidence" value="ECO:0007669"/>
    <property type="project" value="UniProtKB-ARBA"/>
</dbReference>
<dbReference type="GO" id="GO:0017147">
    <property type="term" value="F:Wnt-protein binding"/>
    <property type="evidence" value="ECO:0007669"/>
    <property type="project" value="TreeGrafter"/>
</dbReference>
<evidence type="ECO:0000256" key="5">
    <source>
        <dbReference type="ARBA" id="ARBA00022475"/>
    </source>
</evidence>
<dbReference type="GO" id="GO:0035567">
    <property type="term" value="P:non-canonical Wnt signaling pathway"/>
    <property type="evidence" value="ECO:0007669"/>
    <property type="project" value="TreeGrafter"/>
</dbReference>
<comment type="subcellular location">
    <subcellularLocation>
        <location evidence="2">Apical cell membrane</location>
        <topology evidence="2">Multi-pass membrane protein</topology>
    </subcellularLocation>
    <subcellularLocation>
        <location evidence="1">Cell surface</location>
    </subcellularLocation>
</comment>
<feature type="region of interest" description="Disordered" evidence="19">
    <location>
        <begin position="634"/>
        <end position="662"/>
    </location>
</feature>
<evidence type="ECO:0000313" key="25">
    <source>
        <dbReference type="Proteomes" id="UP000265140"/>
    </source>
</evidence>
<keyword evidence="10 20" id="KW-1133">Transmembrane helix</keyword>
<dbReference type="InterPro" id="IPR020067">
    <property type="entry name" value="Frizzled_dom"/>
</dbReference>
<feature type="transmembrane region" description="Helical" evidence="20">
    <location>
        <begin position="494"/>
        <end position="515"/>
    </location>
</feature>
<feature type="compositionally biased region" description="Basic residues" evidence="19">
    <location>
        <begin position="600"/>
        <end position="611"/>
    </location>
</feature>
<keyword evidence="9" id="KW-0524">Neurogenesis</keyword>
<keyword evidence="13 18" id="KW-1015">Disulfide bond</keyword>
<feature type="compositionally biased region" description="Low complexity" evidence="19">
    <location>
        <begin position="590"/>
        <end position="599"/>
    </location>
</feature>
<reference evidence="24" key="2">
    <citation type="submission" date="2020-02" db="EMBL/GenBank/DDBJ databases">
        <title>Esox lucius (northern pike) genome, fEsoLuc1, primary haplotype.</title>
        <authorList>
            <person name="Myers G."/>
            <person name="Karagic N."/>
            <person name="Meyer A."/>
            <person name="Pippel M."/>
            <person name="Reichard M."/>
            <person name="Winkler S."/>
            <person name="Tracey A."/>
            <person name="Sims Y."/>
            <person name="Howe K."/>
            <person name="Rhie A."/>
            <person name="Formenti G."/>
            <person name="Durbin R."/>
            <person name="Fedrigo O."/>
            <person name="Jarvis E.D."/>
        </authorList>
    </citation>
    <scope>NUCLEOTIDE SEQUENCE [LARGE SCALE GENOMIC DNA]</scope>
</reference>
<evidence type="ECO:0000259" key="23">
    <source>
        <dbReference type="PROSITE" id="PS50261"/>
    </source>
</evidence>
<dbReference type="InterPro" id="IPR017981">
    <property type="entry name" value="GPCR_2-like_7TM"/>
</dbReference>
<feature type="disulfide bond" evidence="18">
    <location>
        <begin position="121"/>
        <end position="145"/>
    </location>
</feature>
<dbReference type="PANTHER" id="PTHR11309">
    <property type="entry name" value="FRIZZLED"/>
    <property type="match status" value="1"/>
</dbReference>
<evidence type="ECO:0000256" key="11">
    <source>
        <dbReference type="ARBA" id="ARBA00023040"/>
    </source>
</evidence>
<dbReference type="Pfam" id="PF01392">
    <property type="entry name" value="Fz"/>
    <property type="match status" value="1"/>
</dbReference>
<dbReference type="GO" id="GO:0009653">
    <property type="term" value="P:anatomical structure morphogenesis"/>
    <property type="evidence" value="ECO:0007669"/>
    <property type="project" value="UniProtKB-ARBA"/>
</dbReference>
<feature type="signal peptide" evidence="21">
    <location>
        <begin position="1"/>
        <end position="31"/>
    </location>
</feature>
<keyword evidence="7 20" id="KW-0812">Transmembrane</keyword>
<dbReference type="SUPFAM" id="SSF63501">
    <property type="entry name" value="Frizzled cysteine-rich domain"/>
    <property type="match status" value="1"/>
</dbReference>
<proteinExistence type="inferred from homology"/>
<dbReference type="SMART" id="SM01330">
    <property type="entry name" value="Frizzled"/>
    <property type="match status" value="1"/>
</dbReference>
<keyword evidence="14" id="KW-0675">Receptor</keyword>
<dbReference type="InterPro" id="IPR036790">
    <property type="entry name" value="Frizzled_dom_sf"/>
</dbReference>
<organism evidence="24 25">
    <name type="scientific">Esox lucius</name>
    <name type="common">Northern pike</name>
    <dbReference type="NCBI Taxonomy" id="8010"/>
    <lineage>
        <taxon>Eukaryota</taxon>
        <taxon>Metazoa</taxon>
        <taxon>Chordata</taxon>
        <taxon>Craniata</taxon>
        <taxon>Vertebrata</taxon>
        <taxon>Euteleostomi</taxon>
        <taxon>Actinopterygii</taxon>
        <taxon>Neopterygii</taxon>
        <taxon>Teleostei</taxon>
        <taxon>Protacanthopterygii</taxon>
        <taxon>Esociformes</taxon>
        <taxon>Esocidae</taxon>
        <taxon>Esox</taxon>
    </lineage>
</organism>
<dbReference type="GeneTree" id="ENSGT00940000156491"/>
<dbReference type="Bgee" id="ENSELUG00000010509">
    <property type="expression patterns" value="Expressed in embryo and 9 other cell types or tissues"/>
</dbReference>
<keyword evidence="8 21" id="KW-0732">Signal</keyword>
<feature type="chain" id="PRO_5044193207" description="Frizzled-3" evidence="21">
    <location>
        <begin position="32"/>
        <end position="689"/>
    </location>
</feature>
<dbReference type="FunFam" id="1.10.2000.10:FF:000006">
    <property type="entry name" value="Frizzled-3 protein"/>
    <property type="match status" value="1"/>
</dbReference>
<dbReference type="InterPro" id="IPR015526">
    <property type="entry name" value="Frizzled/SFRP"/>
</dbReference>
<feature type="compositionally biased region" description="Polar residues" evidence="19">
    <location>
        <begin position="567"/>
        <end position="581"/>
    </location>
</feature>
<evidence type="ECO:0000256" key="12">
    <source>
        <dbReference type="ARBA" id="ARBA00023136"/>
    </source>
</evidence>
<feature type="disulfide bond" evidence="18">
    <location>
        <begin position="46"/>
        <end position="107"/>
    </location>
</feature>
<feature type="transmembrane region" description="Helical" evidence="20">
    <location>
        <begin position="305"/>
        <end position="333"/>
    </location>
</feature>
<feature type="domain" description="G-protein coupled receptors family 2 profile 2" evidence="23">
    <location>
        <begin position="216"/>
        <end position="523"/>
    </location>
</feature>